<dbReference type="InterPro" id="IPR001998">
    <property type="entry name" value="Xylose_isomerase"/>
</dbReference>
<evidence type="ECO:0000256" key="2">
    <source>
        <dbReference type="ARBA" id="ARBA00022490"/>
    </source>
</evidence>
<dbReference type="AlphaFoldDB" id="A0A7V0MYY2"/>
<sequence length="328" mass="37617">MGRALKFSAVASVFDSCADRFVQTGYSRKKSFKELLEAAKKVPDLTGVELVGGWHLKDGNAREVIKMVEDYGLKVAIILPELWSSAKWGRGSFTSNDEKIRREAIDQVKRSMDLAKEINCNLVNLWFGQDGYDYCFQADYIKAWDRIIDGLIECADYLPDVKIAIEYKIKEPRTHCYVGTVGKVALLTYQVNRLNVGVTLDVGHALEAYENMAESVALLKRFGDKLFHLHLNDNYRLWDDDMIPSAVHLIEFLELLYWLDRIEYNGWYSVDIFPYREDGTKAVIESIEWIKGLFGVLDKMNKDEIERIIQKGDATESSEILRKGLFSL</sequence>
<dbReference type="InterPro" id="IPR013022">
    <property type="entry name" value="Xyl_isomerase-like_TIM-brl"/>
</dbReference>
<comment type="subcellular location">
    <subcellularLocation>
        <location evidence="1">Cytoplasm</location>
    </subcellularLocation>
</comment>
<dbReference type="InterPro" id="IPR036237">
    <property type="entry name" value="Xyl_isomerase-like_sf"/>
</dbReference>
<name>A0A7V0MYY2_UNCAE</name>
<evidence type="ECO:0000259" key="6">
    <source>
        <dbReference type="Pfam" id="PF01261"/>
    </source>
</evidence>
<keyword evidence="2" id="KW-0963">Cytoplasm</keyword>
<dbReference type="Pfam" id="PF01261">
    <property type="entry name" value="AP_endonuc_2"/>
    <property type="match status" value="1"/>
</dbReference>
<dbReference type="GO" id="GO:0009045">
    <property type="term" value="F:xylose isomerase activity"/>
    <property type="evidence" value="ECO:0007669"/>
    <property type="project" value="InterPro"/>
</dbReference>
<dbReference type="SUPFAM" id="SSF51658">
    <property type="entry name" value="Xylose isomerase-like"/>
    <property type="match status" value="1"/>
</dbReference>
<organism evidence="7">
    <name type="scientific">Aerophobetes bacterium</name>
    <dbReference type="NCBI Taxonomy" id="2030807"/>
    <lineage>
        <taxon>Bacteria</taxon>
        <taxon>Candidatus Aerophobota</taxon>
    </lineage>
</organism>
<keyword evidence="5" id="KW-0119">Carbohydrate metabolism</keyword>
<dbReference type="InterPro" id="IPR050312">
    <property type="entry name" value="IolE/XylAMocC-like"/>
</dbReference>
<dbReference type="GO" id="GO:0005975">
    <property type="term" value="P:carbohydrate metabolic process"/>
    <property type="evidence" value="ECO:0007669"/>
    <property type="project" value="InterPro"/>
</dbReference>
<dbReference type="PANTHER" id="PTHR12110">
    <property type="entry name" value="HYDROXYPYRUVATE ISOMERASE"/>
    <property type="match status" value="1"/>
</dbReference>
<keyword evidence="4 7" id="KW-0413">Isomerase</keyword>
<gene>
    <name evidence="7" type="ORF">ENG47_02025</name>
</gene>
<dbReference type="EMBL" id="DRBC01000113">
    <property type="protein sequence ID" value="HDN84520.1"/>
    <property type="molecule type" value="Genomic_DNA"/>
</dbReference>
<dbReference type="Proteomes" id="UP000885660">
    <property type="component" value="Unassembled WGS sequence"/>
</dbReference>
<evidence type="ECO:0000256" key="5">
    <source>
        <dbReference type="ARBA" id="ARBA00023277"/>
    </source>
</evidence>
<feature type="domain" description="Xylose isomerase-like TIM barrel" evidence="6">
    <location>
        <begin position="39"/>
        <end position="291"/>
    </location>
</feature>
<evidence type="ECO:0000313" key="7">
    <source>
        <dbReference type="EMBL" id="HDN84520.1"/>
    </source>
</evidence>
<evidence type="ECO:0000256" key="1">
    <source>
        <dbReference type="ARBA" id="ARBA00004496"/>
    </source>
</evidence>
<evidence type="ECO:0000256" key="4">
    <source>
        <dbReference type="ARBA" id="ARBA00023235"/>
    </source>
</evidence>
<proteinExistence type="predicted"/>
<dbReference type="Gene3D" id="3.20.20.150">
    <property type="entry name" value="Divalent-metal-dependent TIM barrel enzymes"/>
    <property type="match status" value="1"/>
</dbReference>
<dbReference type="PANTHER" id="PTHR12110:SF21">
    <property type="entry name" value="XYLOSE ISOMERASE-LIKE TIM BARREL DOMAIN-CONTAINING PROTEIN"/>
    <property type="match status" value="1"/>
</dbReference>
<reference evidence="7" key="1">
    <citation type="journal article" date="2020" name="mSystems">
        <title>Genome- and Community-Level Interaction Insights into Carbon Utilization and Element Cycling Functions of Hydrothermarchaeota in Hydrothermal Sediment.</title>
        <authorList>
            <person name="Zhou Z."/>
            <person name="Liu Y."/>
            <person name="Xu W."/>
            <person name="Pan J."/>
            <person name="Luo Z.H."/>
            <person name="Li M."/>
        </authorList>
    </citation>
    <scope>NUCLEOTIDE SEQUENCE [LARGE SCALE GENOMIC DNA]</scope>
    <source>
        <strain evidence="7">HyVt-219</strain>
    </source>
</reference>
<accession>A0A7V0MYY2</accession>
<dbReference type="GO" id="GO:0046872">
    <property type="term" value="F:metal ion binding"/>
    <property type="evidence" value="ECO:0007669"/>
    <property type="project" value="UniProtKB-KW"/>
</dbReference>
<keyword evidence="3" id="KW-0479">Metal-binding</keyword>
<protein>
    <submittedName>
        <fullName evidence="7">Sugar phosphate isomerase/epimerase</fullName>
    </submittedName>
</protein>
<comment type="caution">
    <text evidence="7">The sequence shown here is derived from an EMBL/GenBank/DDBJ whole genome shotgun (WGS) entry which is preliminary data.</text>
</comment>
<evidence type="ECO:0000256" key="3">
    <source>
        <dbReference type="ARBA" id="ARBA00022723"/>
    </source>
</evidence>
<dbReference type="PROSITE" id="PS51415">
    <property type="entry name" value="XYLOSE_ISOMERASE"/>
    <property type="match status" value="1"/>
</dbReference>